<evidence type="ECO:0000313" key="13">
    <source>
        <dbReference type="EMBL" id="MBR8534208.1"/>
    </source>
</evidence>
<protein>
    <recommendedName>
        <fullName evidence="15">Methylenetetrahydrofolate dehydrogenase</fullName>
    </recommendedName>
</protein>
<keyword evidence="6" id="KW-0521">NADP</keyword>
<reference evidence="13" key="2">
    <citation type="submission" date="2021-04" db="EMBL/GenBank/DDBJ databases">
        <authorList>
            <person name="Zhang T."/>
            <person name="Zhang Y."/>
            <person name="Lu D."/>
            <person name="Zuo D."/>
            <person name="Du Z."/>
        </authorList>
    </citation>
    <scope>NUCLEOTIDE SEQUENCE</scope>
    <source>
        <strain evidence="13">JR1</strain>
    </source>
</reference>
<feature type="domain" description="Tetrahydrofolate dehydrogenase/cyclohydrolase catalytic" evidence="11">
    <location>
        <begin position="6"/>
        <end position="122"/>
    </location>
</feature>
<keyword evidence="5" id="KW-0378">Hydrolase</keyword>
<dbReference type="Pfam" id="PF00763">
    <property type="entry name" value="THF_DHG_CYH"/>
    <property type="match status" value="1"/>
</dbReference>
<dbReference type="GO" id="GO:0005829">
    <property type="term" value="C:cytosol"/>
    <property type="evidence" value="ECO:0007669"/>
    <property type="project" value="TreeGrafter"/>
</dbReference>
<dbReference type="Proteomes" id="UP000679220">
    <property type="component" value="Unassembled WGS sequence"/>
</dbReference>
<keyword evidence="3" id="KW-0028">Amino-acid biosynthesis</keyword>
<evidence type="ECO:0000259" key="12">
    <source>
        <dbReference type="Pfam" id="PF02882"/>
    </source>
</evidence>
<evidence type="ECO:0000259" key="11">
    <source>
        <dbReference type="Pfam" id="PF00763"/>
    </source>
</evidence>
<evidence type="ECO:0000256" key="5">
    <source>
        <dbReference type="ARBA" id="ARBA00022801"/>
    </source>
</evidence>
<comment type="caution">
    <text evidence="13">The sequence shown here is derived from an EMBL/GenBank/DDBJ whole genome shotgun (WGS) entry which is preliminary data.</text>
</comment>
<feature type="domain" description="Tetrahydrofolate dehydrogenase/cyclohydrolase NAD(P)-binding" evidence="12">
    <location>
        <begin position="145"/>
        <end position="306"/>
    </location>
</feature>
<dbReference type="GO" id="GO:0004488">
    <property type="term" value="F:methylenetetrahydrofolate dehydrogenase (NADP+) activity"/>
    <property type="evidence" value="ECO:0007669"/>
    <property type="project" value="InterPro"/>
</dbReference>
<evidence type="ECO:0000256" key="6">
    <source>
        <dbReference type="ARBA" id="ARBA00022857"/>
    </source>
</evidence>
<evidence type="ECO:0000256" key="7">
    <source>
        <dbReference type="ARBA" id="ARBA00023002"/>
    </source>
</evidence>
<dbReference type="PRINTS" id="PR00085">
    <property type="entry name" value="THFDHDRGNASE"/>
</dbReference>
<dbReference type="SUPFAM" id="SSF53223">
    <property type="entry name" value="Aminoacid dehydrogenase-like, N-terminal domain"/>
    <property type="match status" value="1"/>
</dbReference>
<dbReference type="GO" id="GO:0006164">
    <property type="term" value="P:purine nucleotide biosynthetic process"/>
    <property type="evidence" value="ECO:0007669"/>
    <property type="project" value="UniProtKB-KW"/>
</dbReference>
<dbReference type="GO" id="GO:0009086">
    <property type="term" value="P:methionine biosynthetic process"/>
    <property type="evidence" value="ECO:0007669"/>
    <property type="project" value="UniProtKB-KW"/>
</dbReference>
<dbReference type="EMBL" id="JAGTAR010000001">
    <property type="protein sequence ID" value="MBR8534208.1"/>
    <property type="molecule type" value="Genomic_DNA"/>
</dbReference>
<dbReference type="InterPro" id="IPR046346">
    <property type="entry name" value="Aminoacid_DH-like_N_sf"/>
</dbReference>
<dbReference type="Gene3D" id="3.40.50.720">
    <property type="entry name" value="NAD(P)-binding Rossmann-like Domain"/>
    <property type="match status" value="1"/>
</dbReference>
<dbReference type="InterPro" id="IPR036291">
    <property type="entry name" value="NAD(P)-bd_dom_sf"/>
</dbReference>
<dbReference type="GO" id="GO:0035999">
    <property type="term" value="P:tetrahydrofolate interconversion"/>
    <property type="evidence" value="ECO:0007669"/>
    <property type="project" value="TreeGrafter"/>
</dbReference>
<evidence type="ECO:0000256" key="4">
    <source>
        <dbReference type="ARBA" id="ARBA00022755"/>
    </source>
</evidence>
<dbReference type="PANTHER" id="PTHR48099:SF5">
    <property type="entry name" value="C-1-TETRAHYDROFOLATE SYNTHASE, CYTOPLASMIC"/>
    <property type="match status" value="1"/>
</dbReference>
<evidence type="ECO:0000313" key="14">
    <source>
        <dbReference type="Proteomes" id="UP000679220"/>
    </source>
</evidence>
<keyword evidence="8" id="KW-0368">Histidine biosynthesis</keyword>
<evidence type="ECO:0008006" key="15">
    <source>
        <dbReference type="Google" id="ProtNLM"/>
    </source>
</evidence>
<dbReference type="PANTHER" id="PTHR48099">
    <property type="entry name" value="C-1-TETRAHYDROFOLATE SYNTHASE, CYTOPLASMIC-RELATED"/>
    <property type="match status" value="1"/>
</dbReference>
<evidence type="ECO:0000256" key="2">
    <source>
        <dbReference type="ARBA" id="ARBA00022563"/>
    </source>
</evidence>
<keyword evidence="9" id="KW-0486">Methionine biosynthesis</keyword>
<comment type="pathway">
    <text evidence="1">One-carbon metabolism; tetrahydrofolate interconversion.</text>
</comment>
<evidence type="ECO:0000256" key="1">
    <source>
        <dbReference type="ARBA" id="ARBA00004777"/>
    </source>
</evidence>
<dbReference type="InterPro" id="IPR020631">
    <property type="entry name" value="THF_DH/CycHdrlase_NAD-bd_dom"/>
</dbReference>
<dbReference type="AlphaFoldDB" id="A0A941IVS1"/>
<keyword evidence="14" id="KW-1185">Reference proteome</keyword>
<dbReference type="GO" id="GO:0004477">
    <property type="term" value="F:methenyltetrahydrofolate cyclohydrolase activity"/>
    <property type="evidence" value="ECO:0007669"/>
    <property type="project" value="TreeGrafter"/>
</dbReference>
<evidence type="ECO:0000256" key="9">
    <source>
        <dbReference type="ARBA" id="ARBA00023167"/>
    </source>
</evidence>
<dbReference type="GO" id="GO:0000105">
    <property type="term" value="P:L-histidine biosynthetic process"/>
    <property type="evidence" value="ECO:0007669"/>
    <property type="project" value="UniProtKB-KW"/>
</dbReference>
<dbReference type="InterPro" id="IPR000672">
    <property type="entry name" value="THF_DH/CycHdrlase"/>
</dbReference>
<reference evidence="13" key="1">
    <citation type="journal article" date="2018" name="Int. J. Syst. Evol. Microbiol.">
        <title>Carboxylicivirga sediminis sp. nov., isolated from coastal sediment.</title>
        <authorList>
            <person name="Wang F.Q."/>
            <person name="Ren L.H."/>
            <person name="Zou R.J."/>
            <person name="Sun Y.Z."/>
            <person name="Liu X.J."/>
            <person name="Jiang F."/>
            <person name="Liu L.J."/>
        </authorList>
    </citation>
    <scope>NUCLEOTIDE SEQUENCE</scope>
    <source>
        <strain evidence="13">JR1</strain>
    </source>
</reference>
<proteinExistence type="predicted"/>
<keyword evidence="2" id="KW-0554">One-carbon metabolism</keyword>
<dbReference type="RefSeq" id="WP_212188109.1">
    <property type="nucleotide sequence ID" value="NZ_JAGTAR010000001.1"/>
</dbReference>
<organism evidence="13 14">
    <name type="scientific">Carboxylicivirga sediminis</name>
    <dbReference type="NCBI Taxonomy" id="2006564"/>
    <lineage>
        <taxon>Bacteria</taxon>
        <taxon>Pseudomonadati</taxon>
        <taxon>Bacteroidota</taxon>
        <taxon>Bacteroidia</taxon>
        <taxon>Marinilabiliales</taxon>
        <taxon>Marinilabiliaceae</taxon>
        <taxon>Carboxylicivirga</taxon>
    </lineage>
</organism>
<accession>A0A941IVS1</accession>
<keyword evidence="4" id="KW-0658">Purine biosynthesis</keyword>
<dbReference type="SUPFAM" id="SSF51735">
    <property type="entry name" value="NAD(P)-binding Rossmann-fold domains"/>
    <property type="match status" value="1"/>
</dbReference>
<gene>
    <name evidence="13" type="ORF">KDU71_01435</name>
</gene>
<sequence length="314" mass="34664">MAAEIINGAGFQQQVFAEIQAEVSVMQRQHQPTPGIAFIAFVGHLPLMKYTIPLHTEAARALGFQVSIETCPASSGEEAMLKVIEQLNADESVHAIVLLQPVPKHINAINLIKHINSSKEVEGFHPQNILATQVHGVFGTRYPMCLPMAFFELFKYAGIKVERGQEFVFVADQDFISNPFRSLILKTASLQVIPQGCSYTLVNADNERIEDYCRRADYLFVVSEQPEFVKPEWLKKGVCIIDIYSNLVKEVASKKNPNVMIPVIRGGVSKDAVMPVAGKMAPCPGGLMPVLLAVLLRNALNACKYQLSHTSMLS</sequence>
<evidence type="ECO:0000256" key="8">
    <source>
        <dbReference type="ARBA" id="ARBA00023102"/>
    </source>
</evidence>
<name>A0A941IVS1_9BACT</name>
<keyword evidence="10" id="KW-0511">Multifunctional enzyme</keyword>
<keyword evidence="7" id="KW-0560">Oxidoreductase</keyword>
<dbReference type="InterPro" id="IPR020630">
    <property type="entry name" value="THF_DH/CycHdrlase_cat_dom"/>
</dbReference>
<dbReference type="Gene3D" id="3.40.50.10860">
    <property type="entry name" value="Leucine Dehydrogenase, chain A, domain 1"/>
    <property type="match status" value="1"/>
</dbReference>
<evidence type="ECO:0000256" key="10">
    <source>
        <dbReference type="ARBA" id="ARBA00023268"/>
    </source>
</evidence>
<evidence type="ECO:0000256" key="3">
    <source>
        <dbReference type="ARBA" id="ARBA00022605"/>
    </source>
</evidence>
<dbReference type="Pfam" id="PF02882">
    <property type="entry name" value="THF_DHG_CYH_C"/>
    <property type="match status" value="1"/>
</dbReference>